<dbReference type="Gene3D" id="3.30.360.10">
    <property type="entry name" value="Dihydrodipicolinate Reductase, domain 2"/>
    <property type="match status" value="1"/>
</dbReference>
<dbReference type="EMBL" id="AYYY01000025">
    <property type="protein sequence ID" value="KRM61402.1"/>
    <property type="molecule type" value="Genomic_DNA"/>
</dbReference>
<accession>A0A0R2A4I2</accession>
<dbReference type="Pfam" id="PF01408">
    <property type="entry name" value="GFO_IDH_MocA"/>
    <property type="match status" value="1"/>
</dbReference>
<sequence length="341" mass="38204">MTELFQEVWRMLKLGIIGTHWITDQLLDAAVQNGHWQLTSVYSRDRQRAQDYGQPHGATAFYDNLDDFFMNGDFDVVYVASPNALHYQQVRQAIENDKHVIVEKPAFTNPDEFSQIEALLQAHPAVRLVEAARHIHTPLFKQVQAQLGQMATIQGATLTFMKYSSRYDQVLAGEQSNVFSLDFAGGALQDLGVYPVYAAAALFGEPNSVVYFPTMIETGADGKGVAILTYDDFEVTLNFGKIANSHLPSEVYGLKDTLVMDNIADMTTATYYDAEQTAHALTAEVAENSMRPEIDAFTALFEASNDLNQLKNYETWFKLSRLVNSLLYTLRQSAGIKFPNE</sequence>
<keyword evidence="4" id="KW-1185">Reference proteome</keyword>
<protein>
    <submittedName>
        <fullName evidence="3">Oxidoreductase</fullName>
    </submittedName>
</protein>
<evidence type="ECO:0000313" key="4">
    <source>
        <dbReference type="Proteomes" id="UP000051733"/>
    </source>
</evidence>
<name>A0A0R2A4I2_9LACO</name>
<dbReference type="InterPro" id="IPR036291">
    <property type="entry name" value="NAD(P)-bd_dom_sf"/>
</dbReference>
<dbReference type="SUPFAM" id="SSF51735">
    <property type="entry name" value="NAD(P)-binding Rossmann-fold domains"/>
    <property type="match status" value="1"/>
</dbReference>
<feature type="domain" description="GFO/IDH/MocA-like oxidoreductase" evidence="2">
    <location>
        <begin position="167"/>
        <end position="258"/>
    </location>
</feature>
<dbReference type="PANTHER" id="PTHR43054:SF1">
    <property type="entry name" value="SCYLLO-INOSITOL 2-DEHYDROGENASE (NADP(+)) IOLU"/>
    <property type="match status" value="1"/>
</dbReference>
<dbReference type="PANTHER" id="PTHR43054">
    <property type="match status" value="1"/>
</dbReference>
<dbReference type="SUPFAM" id="SSF55347">
    <property type="entry name" value="Glyceraldehyde-3-phosphate dehydrogenase-like, C-terminal domain"/>
    <property type="match status" value="1"/>
</dbReference>
<dbReference type="Pfam" id="PF22725">
    <property type="entry name" value="GFO_IDH_MocA_C3"/>
    <property type="match status" value="1"/>
</dbReference>
<dbReference type="InterPro" id="IPR055170">
    <property type="entry name" value="GFO_IDH_MocA-like_dom"/>
</dbReference>
<dbReference type="AlphaFoldDB" id="A0A0R2A4I2"/>
<evidence type="ECO:0000313" key="3">
    <source>
        <dbReference type="EMBL" id="KRM61402.1"/>
    </source>
</evidence>
<dbReference type="PATRIC" id="fig|1423813.3.peg.1499"/>
<feature type="domain" description="Gfo/Idh/MocA-like oxidoreductase N-terminal" evidence="1">
    <location>
        <begin position="13"/>
        <end position="125"/>
    </location>
</feature>
<reference evidence="3 4" key="1">
    <citation type="journal article" date="2015" name="Genome Announc.">
        <title>Expanding the biotechnology potential of lactobacilli through comparative genomics of 213 strains and associated genera.</title>
        <authorList>
            <person name="Sun Z."/>
            <person name="Harris H.M."/>
            <person name="McCann A."/>
            <person name="Guo C."/>
            <person name="Argimon S."/>
            <person name="Zhang W."/>
            <person name="Yang X."/>
            <person name="Jeffery I.B."/>
            <person name="Cooney J.C."/>
            <person name="Kagawa T.F."/>
            <person name="Liu W."/>
            <person name="Song Y."/>
            <person name="Salvetti E."/>
            <person name="Wrobel A."/>
            <person name="Rasinkangas P."/>
            <person name="Parkhill J."/>
            <person name="Rea M.C."/>
            <person name="O'Sullivan O."/>
            <person name="Ritari J."/>
            <person name="Douillard F.P."/>
            <person name="Paul Ross R."/>
            <person name="Yang R."/>
            <person name="Briner A.E."/>
            <person name="Felis G.E."/>
            <person name="de Vos W.M."/>
            <person name="Barrangou R."/>
            <person name="Klaenhammer T.R."/>
            <person name="Caufield P.W."/>
            <person name="Cui Y."/>
            <person name="Zhang H."/>
            <person name="O'Toole P.W."/>
        </authorList>
    </citation>
    <scope>NUCLEOTIDE SEQUENCE [LARGE SCALE GENOMIC DNA]</scope>
    <source>
        <strain evidence="3 4">DSM 20634</strain>
    </source>
</reference>
<comment type="caution">
    <text evidence="3">The sequence shown here is derived from an EMBL/GenBank/DDBJ whole genome shotgun (WGS) entry which is preliminary data.</text>
</comment>
<dbReference type="Gene3D" id="3.40.50.720">
    <property type="entry name" value="NAD(P)-binding Rossmann-like Domain"/>
    <property type="match status" value="1"/>
</dbReference>
<gene>
    <name evidence="3" type="ORF">FC26_GL001474</name>
</gene>
<evidence type="ECO:0000259" key="1">
    <source>
        <dbReference type="Pfam" id="PF01408"/>
    </source>
</evidence>
<dbReference type="GO" id="GO:0000166">
    <property type="term" value="F:nucleotide binding"/>
    <property type="evidence" value="ECO:0007669"/>
    <property type="project" value="InterPro"/>
</dbReference>
<evidence type="ECO:0000259" key="2">
    <source>
        <dbReference type="Pfam" id="PF22725"/>
    </source>
</evidence>
<dbReference type="InterPro" id="IPR000683">
    <property type="entry name" value="Gfo/Idh/MocA-like_OxRdtase_N"/>
</dbReference>
<dbReference type="Proteomes" id="UP000051733">
    <property type="component" value="Unassembled WGS sequence"/>
</dbReference>
<dbReference type="STRING" id="1423813.FC26_GL001474"/>
<organism evidence="3 4">
    <name type="scientific">Paucilactobacillus vaccinostercus DSM 20634</name>
    <dbReference type="NCBI Taxonomy" id="1423813"/>
    <lineage>
        <taxon>Bacteria</taxon>
        <taxon>Bacillati</taxon>
        <taxon>Bacillota</taxon>
        <taxon>Bacilli</taxon>
        <taxon>Lactobacillales</taxon>
        <taxon>Lactobacillaceae</taxon>
        <taxon>Paucilactobacillus</taxon>
    </lineage>
</organism>
<proteinExistence type="predicted"/>